<gene>
    <name evidence="4" type="ORF">HYN59_03790</name>
</gene>
<dbReference type="AlphaFoldDB" id="A0A2S1QVB2"/>
<dbReference type="InterPro" id="IPR036388">
    <property type="entry name" value="WH-like_DNA-bd_sf"/>
</dbReference>
<dbReference type="SUPFAM" id="SSF46785">
    <property type="entry name" value="Winged helix' DNA-binding domain"/>
    <property type="match status" value="1"/>
</dbReference>
<keyword evidence="2" id="KW-0238">DNA-binding</keyword>
<accession>A0A2S1QVB2</accession>
<dbReference type="KEGG" id="falb:HYN59_03790"/>
<dbReference type="RefSeq" id="WP_108776997.1">
    <property type="nucleotide sequence ID" value="NZ_CP029186.1"/>
</dbReference>
<evidence type="ECO:0000256" key="1">
    <source>
        <dbReference type="ARBA" id="ARBA00023015"/>
    </source>
</evidence>
<dbReference type="Proteomes" id="UP000244929">
    <property type="component" value="Chromosome"/>
</dbReference>
<evidence type="ECO:0008006" key="6">
    <source>
        <dbReference type="Google" id="ProtNLM"/>
    </source>
</evidence>
<dbReference type="GO" id="GO:0003677">
    <property type="term" value="F:DNA binding"/>
    <property type="evidence" value="ECO:0007669"/>
    <property type="project" value="UniProtKB-KW"/>
</dbReference>
<dbReference type="PANTHER" id="PTHR38465">
    <property type="entry name" value="HTH-TYPE TRANSCRIPTIONAL REGULATOR MJ1563-RELATED"/>
    <property type="match status" value="1"/>
</dbReference>
<dbReference type="Gene3D" id="1.10.10.10">
    <property type="entry name" value="Winged helix-like DNA-binding domain superfamily/Winged helix DNA-binding domain"/>
    <property type="match status" value="1"/>
</dbReference>
<dbReference type="OrthoDB" id="1807857at2"/>
<evidence type="ECO:0000256" key="2">
    <source>
        <dbReference type="ARBA" id="ARBA00023125"/>
    </source>
</evidence>
<dbReference type="InterPro" id="IPR036390">
    <property type="entry name" value="WH_DNA-bd_sf"/>
</dbReference>
<evidence type="ECO:0000313" key="5">
    <source>
        <dbReference type="Proteomes" id="UP000244929"/>
    </source>
</evidence>
<keyword evidence="1" id="KW-0805">Transcription regulation</keyword>
<dbReference type="EMBL" id="CP029186">
    <property type="protein sequence ID" value="AWH84289.1"/>
    <property type="molecule type" value="Genomic_DNA"/>
</dbReference>
<name>A0A2S1QVB2_9FLAO</name>
<evidence type="ECO:0000256" key="3">
    <source>
        <dbReference type="ARBA" id="ARBA00023163"/>
    </source>
</evidence>
<dbReference type="InterPro" id="IPR052362">
    <property type="entry name" value="HTH-GbsR_regulator"/>
</dbReference>
<evidence type="ECO:0000313" key="4">
    <source>
        <dbReference type="EMBL" id="AWH84289.1"/>
    </source>
</evidence>
<protein>
    <recommendedName>
        <fullName evidence="6">MarR family transcriptional regulator</fullName>
    </recommendedName>
</protein>
<organism evidence="4 5">
    <name type="scientific">Flavobacterium album</name>
    <dbReference type="NCBI Taxonomy" id="2175091"/>
    <lineage>
        <taxon>Bacteria</taxon>
        <taxon>Pseudomonadati</taxon>
        <taxon>Bacteroidota</taxon>
        <taxon>Flavobacteriia</taxon>
        <taxon>Flavobacteriales</taxon>
        <taxon>Flavobacteriaceae</taxon>
        <taxon>Flavobacterium</taxon>
    </lineage>
</organism>
<keyword evidence="3" id="KW-0804">Transcription</keyword>
<reference evidence="4 5" key="1">
    <citation type="submission" date="2018-04" db="EMBL/GenBank/DDBJ databases">
        <title>Genome sequencing of Flavobacterium sp. HYN0059.</title>
        <authorList>
            <person name="Yi H."/>
            <person name="Baek C."/>
        </authorList>
    </citation>
    <scope>NUCLEOTIDE SEQUENCE [LARGE SCALE GENOMIC DNA]</scope>
    <source>
        <strain evidence="4 5">HYN0059</strain>
    </source>
</reference>
<dbReference type="PANTHER" id="PTHR38465:SF1">
    <property type="entry name" value="HTH-TYPE TRANSCRIPTIONAL REGULATOR MJ1563-RELATED"/>
    <property type="match status" value="1"/>
</dbReference>
<keyword evidence="5" id="KW-1185">Reference proteome</keyword>
<proteinExistence type="predicted"/>
<sequence length="165" mass="19142">MSDIKKEKEELIEMFGIHFENFHNMPPLGARIFATVILDCCSTGMTFEDLVERMGASKSSVSTNLNLLLKLGKITYYTLPGDRKKYFKPSPFSERFSNYMKMIEFEKIILDRMLAYREKTAVCIAEKGDLEKTRAYKEHVLQMEELLTSTINKFKEIEKSKASNQ</sequence>